<evidence type="ECO:0000256" key="10">
    <source>
        <dbReference type="ARBA" id="ARBA00048461"/>
    </source>
</evidence>
<comment type="catalytic activity">
    <reaction evidence="10">
        <text>a monoacylglycerol + H2O = glycerol + a fatty acid + H(+)</text>
        <dbReference type="Rhea" id="RHEA:15245"/>
        <dbReference type="ChEBI" id="CHEBI:15377"/>
        <dbReference type="ChEBI" id="CHEBI:15378"/>
        <dbReference type="ChEBI" id="CHEBI:17408"/>
        <dbReference type="ChEBI" id="CHEBI:17754"/>
        <dbReference type="ChEBI" id="CHEBI:28868"/>
    </reaction>
</comment>
<feature type="signal peptide" evidence="11">
    <location>
        <begin position="1"/>
        <end position="19"/>
    </location>
</feature>
<dbReference type="Proteomes" id="UP001219933">
    <property type="component" value="Chromosome 5"/>
</dbReference>
<feature type="domain" description="Fungal lipase-type" evidence="12">
    <location>
        <begin position="103"/>
        <end position="245"/>
    </location>
</feature>
<evidence type="ECO:0000256" key="8">
    <source>
        <dbReference type="ARBA" id="ARBA00043996"/>
    </source>
</evidence>
<evidence type="ECO:0000256" key="11">
    <source>
        <dbReference type="SAM" id="SignalP"/>
    </source>
</evidence>
<gene>
    <name evidence="13" type="ORF">MCUN1_003271</name>
</gene>
<comment type="similarity">
    <text evidence="8">Belongs to the AB hydrolase superfamily. Lipase family. Class 3 subfamily.</text>
</comment>
<dbReference type="CDD" id="cd00519">
    <property type="entry name" value="Lipase_3"/>
    <property type="match status" value="1"/>
</dbReference>
<comment type="subcellular location">
    <subcellularLocation>
        <location evidence="1">Secreted</location>
    </subcellularLocation>
</comment>
<proteinExistence type="inferred from homology"/>
<evidence type="ECO:0000256" key="4">
    <source>
        <dbReference type="ARBA" id="ARBA00022801"/>
    </source>
</evidence>
<dbReference type="EMBL" id="CP119881">
    <property type="protein sequence ID" value="WFD36392.1"/>
    <property type="molecule type" value="Genomic_DNA"/>
</dbReference>
<dbReference type="PANTHER" id="PTHR45856:SF25">
    <property type="entry name" value="FUNGAL LIPASE-LIKE DOMAIN-CONTAINING PROTEIN"/>
    <property type="match status" value="1"/>
</dbReference>
<keyword evidence="4" id="KW-0378">Hydrolase</keyword>
<organism evidence="13 14">
    <name type="scientific">Malassezia cuniculi</name>
    <dbReference type="NCBI Taxonomy" id="948313"/>
    <lineage>
        <taxon>Eukaryota</taxon>
        <taxon>Fungi</taxon>
        <taxon>Dikarya</taxon>
        <taxon>Basidiomycota</taxon>
        <taxon>Ustilaginomycotina</taxon>
        <taxon>Malasseziomycetes</taxon>
        <taxon>Malasseziales</taxon>
        <taxon>Malasseziaceae</taxon>
        <taxon>Malassezia</taxon>
    </lineage>
</organism>
<evidence type="ECO:0000256" key="6">
    <source>
        <dbReference type="ARBA" id="ARBA00023098"/>
    </source>
</evidence>
<dbReference type="PANTHER" id="PTHR45856">
    <property type="entry name" value="ALPHA/BETA-HYDROLASES SUPERFAMILY PROTEIN"/>
    <property type="match status" value="1"/>
</dbReference>
<evidence type="ECO:0000256" key="7">
    <source>
        <dbReference type="ARBA" id="ARBA00023157"/>
    </source>
</evidence>
<evidence type="ECO:0000256" key="2">
    <source>
        <dbReference type="ARBA" id="ARBA00022525"/>
    </source>
</evidence>
<evidence type="ECO:0000256" key="9">
    <source>
        <dbReference type="ARBA" id="ARBA00047591"/>
    </source>
</evidence>
<keyword evidence="6" id="KW-0443">Lipid metabolism</keyword>
<dbReference type="InterPro" id="IPR029058">
    <property type="entry name" value="AB_hydrolase_fold"/>
</dbReference>
<keyword evidence="3 11" id="KW-0732">Signal</keyword>
<dbReference type="InterPro" id="IPR002921">
    <property type="entry name" value="Fungal_lipase-type"/>
</dbReference>
<dbReference type="SUPFAM" id="SSF53474">
    <property type="entry name" value="alpha/beta-Hydrolases"/>
    <property type="match status" value="1"/>
</dbReference>
<evidence type="ECO:0000256" key="1">
    <source>
        <dbReference type="ARBA" id="ARBA00004613"/>
    </source>
</evidence>
<dbReference type="GO" id="GO:0016042">
    <property type="term" value="P:lipid catabolic process"/>
    <property type="evidence" value="ECO:0007669"/>
    <property type="project" value="UniProtKB-KW"/>
</dbReference>
<comment type="catalytic activity">
    <reaction evidence="9">
        <text>a diacylglycerol + H2O = a monoacylglycerol + a fatty acid + H(+)</text>
        <dbReference type="Rhea" id="RHEA:32731"/>
        <dbReference type="ChEBI" id="CHEBI:15377"/>
        <dbReference type="ChEBI" id="CHEBI:15378"/>
        <dbReference type="ChEBI" id="CHEBI:17408"/>
        <dbReference type="ChEBI" id="CHEBI:18035"/>
        <dbReference type="ChEBI" id="CHEBI:28868"/>
    </reaction>
</comment>
<dbReference type="Gene3D" id="3.40.50.1820">
    <property type="entry name" value="alpha/beta hydrolase"/>
    <property type="match status" value="1"/>
</dbReference>
<keyword evidence="5" id="KW-0442">Lipid degradation</keyword>
<dbReference type="InterPro" id="IPR051218">
    <property type="entry name" value="Sec_MonoDiacylglyc_Lipase"/>
</dbReference>
<name>A0AAF0EX79_9BASI</name>
<evidence type="ECO:0000256" key="3">
    <source>
        <dbReference type="ARBA" id="ARBA00022729"/>
    </source>
</evidence>
<evidence type="ECO:0000313" key="14">
    <source>
        <dbReference type="Proteomes" id="UP001219933"/>
    </source>
</evidence>
<dbReference type="Pfam" id="PF01764">
    <property type="entry name" value="Lipase_3"/>
    <property type="match status" value="1"/>
</dbReference>
<dbReference type="GO" id="GO:0016787">
    <property type="term" value="F:hydrolase activity"/>
    <property type="evidence" value="ECO:0007669"/>
    <property type="project" value="UniProtKB-KW"/>
</dbReference>
<reference evidence="13" key="1">
    <citation type="submission" date="2023-03" db="EMBL/GenBank/DDBJ databases">
        <title>Mating type loci evolution in Malassezia.</title>
        <authorList>
            <person name="Coelho M.A."/>
        </authorList>
    </citation>
    <scope>NUCLEOTIDE SEQUENCE</scope>
    <source>
        <strain evidence="13">CBS 11721</strain>
    </source>
</reference>
<evidence type="ECO:0000256" key="5">
    <source>
        <dbReference type="ARBA" id="ARBA00022963"/>
    </source>
</evidence>
<sequence>MRLFAALAACAAALPLALARPASHLRYPEAWDRVSAASGFDKPRPIPGDWRRYSNLAGFAEQTYCDSELGQKVGDGEILWMWGDGDSNQRVYLFNSASSGLAVAWEGTNQTSLASIINNVDLFLVDPDPELIPQALPGAKVFDGYQKAYKKAAPHVLAAIKKFSAALNISKVTVTGDSLGAGIAMIGMFHIEANLPHGIDLALVFGPPRVGNPQFANTVDHVFLDGDRFLYAANFDDIVVHVPPRILGYQHPSGQIWINPANSTSWLYYPGQENIYGANSVWYRAFSIPDHTGIYFNTEIGGSQLGKCPAEVGAR</sequence>
<evidence type="ECO:0000313" key="13">
    <source>
        <dbReference type="EMBL" id="WFD36392.1"/>
    </source>
</evidence>
<dbReference type="GO" id="GO:0005576">
    <property type="term" value="C:extracellular region"/>
    <property type="evidence" value="ECO:0007669"/>
    <property type="project" value="UniProtKB-SubCell"/>
</dbReference>
<keyword evidence="7" id="KW-1015">Disulfide bond</keyword>
<keyword evidence="14" id="KW-1185">Reference proteome</keyword>
<feature type="chain" id="PRO_5042051495" description="Fungal lipase-type domain-containing protein" evidence="11">
    <location>
        <begin position="20"/>
        <end position="315"/>
    </location>
</feature>
<accession>A0AAF0EX79</accession>
<protein>
    <recommendedName>
        <fullName evidence="12">Fungal lipase-type domain-containing protein</fullName>
    </recommendedName>
</protein>
<keyword evidence="2" id="KW-0964">Secreted</keyword>
<evidence type="ECO:0000259" key="12">
    <source>
        <dbReference type="Pfam" id="PF01764"/>
    </source>
</evidence>
<dbReference type="AlphaFoldDB" id="A0AAF0EX79"/>